<feature type="compositionally biased region" description="Polar residues" evidence="2">
    <location>
        <begin position="1"/>
        <end position="10"/>
    </location>
</feature>
<feature type="region of interest" description="Disordered" evidence="2">
    <location>
        <begin position="1"/>
        <end position="21"/>
    </location>
</feature>
<accession>A0A084ARZ8</accession>
<sequence length="527" mass="59121">MAPSQHANTKPTRRDAPRGRLVVQLPRKPANYVSGSGPPLQSVHLALPRDSTAYILDRILLPSPGPAKDGKPLPKRMTYIVAWRDLPAARALVPAMRILEYVSQPAVEEWEFELERELDEERERLTKKPSPIPATSQSNTGKRKRGRPPAHSKIEGPVDLVEETTHNSEKEKRRRKAGAMSLSTPKKSKLIGFEGLSDEETSPSRQIEEEKLQRATTQAGDQVEDEEEQGMDLDAPDDTTKELDHTRRIPEPVEKPLSSQNKNPENRYEFSSLFPDKLQRHPSESYMLPRDPSTRQPLQGTLLATWRPTNSRSPVSYSELPELRPSREPGHPPRQYSHDILHVSQSGSLLGTGQTQLTNGSGEPLPKKPTARQPKQTPVPPPAIPSRRTAPLPGTGGAPNEPIWEVKRLEGDSLFEVEGQGLVRYFKVRWEGDWPPDQNPSWEPEENIPATLIQQYLRKAGKKKKATPRKKTLTQTTIPWAFERKYSSVSEAVAAPDAMNDTDEVDELADRSEPNGHREVFVVDGNF</sequence>
<dbReference type="CDD" id="cd00024">
    <property type="entry name" value="CD_CSD"/>
    <property type="match status" value="1"/>
</dbReference>
<evidence type="ECO:0000313" key="4">
    <source>
        <dbReference type="EMBL" id="KEY68077.1"/>
    </source>
</evidence>
<feature type="region of interest" description="Disordered" evidence="2">
    <location>
        <begin position="121"/>
        <end position="338"/>
    </location>
</feature>
<dbReference type="Gene3D" id="2.40.50.40">
    <property type="match status" value="1"/>
</dbReference>
<gene>
    <name evidence="4" type="ORF">S7711_05490</name>
</gene>
<keyword evidence="5" id="KW-1185">Reference proteome</keyword>
<dbReference type="EMBL" id="KL648591">
    <property type="protein sequence ID" value="KEY68077.1"/>
    <property type="molecule type" value="Genomic_DNA"/>
</dbReference>
<feature type="compositionally biased region" description="Basic and acidic residues" evidence="2">
    <location>
        <begin position="321"/>
        <end position="338"/>
    </location>
</feature>
<dbReference type="OrthoDB" id="3543857at2759"/>
<feature type="compositionally biased region" description="Basic and acidic residues" evidence="2">
    <location>
        <begin position="508"/>
        <end position="518"/>
    </location>
</feature>
<evidence type="ECO:0000259" key="3">
    <source>
        <dbReference type="Pfam" id="PF00385"/>
    </source>
</evidence>
<evidence type="ECO:0000256" key="1">
    <source>
        <dbReference type="ARBA" id="ARBA00011353"/>
    </source>
</evidence>
<feature type="region of interest" description="Disordered" evidence="2">
    <location>
        <begin position="494"/>
        <end position="518"/>
    </location>
</feature>
<name>A0A084ARZ8_STACB</name>
<protein>
    <recommendedName>
        <fullName evidence="3">Chromo domain-containing protein</fullName>
    </recommendedName>
</protein>
<organism evidence="4 5">
    <name type="scientific">Stachybotrys chartarum (strain CBS 109288 / IBT 7711)</name>
    <name type="common">Toxic black mold</name>
    <name type="synonym">Stilbospora chartarum</name>
    <dbReference type="NCBI Taxonomy" id="1280523"/>
    <lineage>
        <taxon>Eukaryota</taxon>
        <taxon>Fungi</taxon>
        <taxon>Dikarya</taxon>
        <taxon>Ascomycota</taxon>
        <taxon>Pezizomycotina</taxon>
        <taxon>Sordariomycetes</taxon>
        <taxon>Hypocreomycetidae</taxon>
        <taxon>Hypocreales</taxon>
        <taxon>Stachybotryaceae</taxon>
        <taxon>Stachybotrys</taxon>
    </lineage>
</organism>
<feature type="compositionally biased region" description="Polar residues" evidence="2">
    <location>
        <begin position="307"/>
        <end position="316"/>
    </location>
</feature>
<dbReference type="HOGENOM" id="CLU_030426_0_0_1"/>
<feature type="domain" description="Chromo" evidence="3">
    <location>
        <begin position="405"/>
        <end position="458"/>
    </location>
</feature>
<dbReference type="SUPFAM" id="SSF54160">
    <property type="entry name" value="Chromo domain-like"/>
    <property type="match status" value="1"/>
</dbReference>
<feature type="compositionally biased region" description="Acidic residues" evidence="2">
    <location>
        <begin position="222"/>
        <end position="237"/>
    </location>
</feature>
<feature type="compositionally biased region" description="Basic residues" evidence="2">
    <location>
        <begin position="141"/>
        <end position="150"/>
    </location>
</feature>
<evidence type="ECO:0000256" key="2">
    <source>
        <dbReference type="SAM" id="MobiDB-lite"/>
    </source>
</evidence>
<reference evidence="4 5" key="1">
    <citation type="journal article" date="2014" name="BMC Genomics">
        <title>Comparative genome sequencing reveals chemotype-specific gene clusters in the toxigenic black mold Stachybotrys.</title>
        <authorList>
            <person name="Semeiks J."/>
            <person name="Borek D."/>
            <person name="Otwinowski Z."/>
            <person name="Grishin N.V."/>
        </authorList>
    </citation>
    <scope>NUCLEOTIDE SEQUENCE [LARGE SCALE GENOMIC DNA]</scope>
    <source>
        <strain evidence="5">CBS 109288 / IBT 7711</strain>
    </source>
</reference>
<feature type="compositionally biased region" description="Basic and acidic residues" evidence="2">
    <location>
        <begin position="238"/>
        <end position="254"/>
    </location>
</feature>
<comment type="subunit">
    <text evidence="1">Component of the NuA4 histone acetyltransferase complex.</text>
</comment>
<feature type="compositionally biased region" description="Polar residues" evidence="2">
    <location>
        <begin position="350"/>
        <end position="361"/>
    </location>
</feature>
<dbReference type="AlphaFoldDB" id="A0A084ARZ8"/>
<dbReference type="Pfam" id="PF00385">
    <property type="entry name" value="Chromo"/>
    <property type="match status" value="1"/>
</dbReference>
<dbReference type="InterPro" id="IPR016197">
    <property type="entry name" value="Chromo-like_dom_sf"/>
</dbReference>
<feature type="region of interest" description="Disordered" evidence="2">
    <location>
        <begin position="350"/>
        <end position="402"/>
    </location>
</feature>
<proteinExistence type="predicted"/>
<evidence type="ECO:0000313" key="5">
    <source>
        <dbReference type="Proteomes" id="UP000028045"/>
    </source>
</evidence>
<dbReference type="Proteomes" id="UP000028045">
    <property type="component" value="Unassembled WGS sequence"/>
</dbReference>
<dbReference type="InterPro" id="IPR023780">
    <property type="entry name" value="Chromo_domain"/>
</dbReference>